<name>A0A1Y1Y424_9FUNG</name>
<dbReference type="Gene3D" id="3.30.40.10">
    <property type="entry name" value="Zinc/RING finger domain, C3HC4 (zinc finger)"/>
    <property type="match status" value="2"/>
</dbReference>
<evidence type="ECO:0000256" key="3">
    <source>
        <dbReference type="ARBA" id="ARBA00022833"/>
    </source>
</evidence>
<feature type="zinc finger region" description="TRAF-type" evidence="4">
    <location>
        <begin position="100"/>
        <end position="147"/>
    </location>
</feature>
<dbReference type="Pfam" id="PF13445">
    <property type="entry name" value="zf-RING_UBOX"/>
    <property type="match status" value="1"/>
</dbReference>
<dbReference type="InterPro" id="IPR013083">
    <property type="entry name" value="Znf_RING/FYVE/PHD"/>
</dbReference>
<dbReference type="AlphaFoldDB" id="A0A1Y1Y424"/>
<evidence type="ECO:0000313" key="8">
    <source>
        <dbReference type="Proteomes" id="UP000193498"/>
    </source>
</evidence>
<dbReference type="InterPro" id="IPR017907">
    <property type="entry name" value="Znf_RING_CS"/>
</dbReference>
<dbReference type="PANTHER" id="PTHR10131">
    <property type="entry name" value="TNF RECEPTOR ASSOCIATED FACTOR"/>
    <property type="match status" value="1"/>
</dbReference>
<feature type="domain" description="RING-type" evidence="5">
    <location>
        <begin position="22"/>
        <end position="81"/>
    </location>
</feature>
<dbReference type="SUPFAM" id="SSF49599">
    <property type="entry name" value="TRAF domain-like"/>
    <property type="match status" value="1"/>
</dbReference>
<comment type="caution">
    <text evidence="7">The sequence shown here is derived from an EMBL/GenBank/DDBJ whole genome shotgun (WGS) entry which is preliminary data.</text>
</comment>
<evidence type="ECO:0000313" key="7">
    <source>
        <dbReference type="EMBL" id="ORX92334.1"/>
    </source>
</evidence>
<dbReference type="InterPro" id="IPR001841">
    <property type="entry name" value="Znf_RING"/>
</dbReference>
<dbReference type="PANTHER" id="PTHR10131:SF94">
    <property type="entry name" value="TNF RECEPTOR-ASSOCIATED FACTOR 4"/>
    <property type="match status" value="1"/>
</dbReference>
<evidence type="ECO:0000256" key="2">
    <source>
        <dbReference type="ARBA" id="ARBA00022771"/>
    </source>
</evidence>
<dbReference type="PROSITE" id="PS50145">
    <property type="entry name" value="ZF_TRAF"/>
    <property type="match status" value="1"/>
</dbReference>
<evidence type="ECO:0008006" key="9">
    <source>
        <dbReference type="Google" id="ProtNLM"/>
    </source>
</evidence>
<evidence type="ECO:0000259" key="5">
    <source>
        <dbReference type="PROSITE" id="PS50089"/>
    </source>
</evidence>
<protein>
    <recommendedName>
        <fullName evidence="9">RING-type domain-containing protein</fullName>
    </recommendedName>
</protein>
<evidence type="ECO:0000259" key="6">
    <source>
        <dbReference type="PROSITE" id="PS50145"/>
    </source>
</evidence>
<dbReference type="SMART" id="SM00184">
    <property type="entry name" value="RING"/>
    <property type="match status" value="1"/>
</dbReference>
<accession>A0A1Y1Y424</accession>
<dbReference type="SUPFAM" id="SSF57850">
    <property type="entry name" value="RING/U-box"/>
    <property type="match status" value="1"/>
</dbReference>
<dbReference type="InterPro" id="IPR027370">
    <property type="entry name" value="Znf-RING_euk"/>
</dbReference>
<evidence type="ECO:0000256" key="1">
    <source>
        <dbReference type="ARBA" id="ARBA00022723"/>
    </source>
</evidence>
<proteinExistence type="predicted"/>
<feature type="domain" description="TRAF-type" evidence="6">
    <location>
        <begin position="100"/>
        <end position="147"/>
    </location>
</feature>
<dbReference type="EMBL" id="MCFE01000282">
    <property type="protein sequence ID" value="ORX92334.1"/>
    <property type="molecule type" value="Genomic_DNA"/>
</dbReference>
<dbReference type="Proteomes" id="UP000193498">
    <property type="component" value="Unassembled WGS sequence"/>
</dbReference>
<gene>
    <name evidence="7" type="ORF">K493DRAFT_44304</name>
</gene>
<keyword evidence="2 4" id="KW-0863">Zinc-finger</keyword>
<keyword evidence="8" id="KW-1185">Reference proteome</keyword>
<keyword evidence="3 4" id="KW-0862">Zinc</keyword>
<dbReference type="InterPro" id="IPR001293">
    <property type="entry name" value="Znf_TRAF"/>
</dbReference>
<dbReference type="OrthoDB" id="1630758at2759"/>
<organism evidence="7 8">
    <name type="scientific">Basidiobolus meristosporus CBS 931.73</name>
    <dbReference type="NCBI Taxonomy" id="1314790"/>
    <lineage>
        <taxon>Eukaryota</taxon>
        <taxon>Fungi</taxon>
        <taxon>Fungi incertae sedis</taxon>
        <taxon>Zoopagomycota</taxon>
        <taxon>Entomophthoromycotina</taxon>
        <taxon>Basidiobolomycetes</taxon>
        <taxon>Basidiobolales</taxon>
        <taxon>Basidiobolaceae</taxon>
        <taxon>Basidiobolus</taxon>
    </lineage>
</organism>
<dbReference type="PROSITE" id="PS00518">
    <property type="entry name" value="ZF_RING_1"/>
    <property type="match status" value="1"/>
</dbReference>
<dbReference type="GO" id="GO:0008270">
    <property type="term" value="F:zinc ion binding"/>
    <property type="evidence" value="ECO:0007669"/>
    <property type="project" value="UniProtKB-KW"/>
</dbReference>
<evidence type="ECO:0000256" key="4">
    <source>
        <dbReference type="PROSITE-ProRule" id="PRU00207"/>
    </source>
</evidence>
<dbReference type="Pfam" id="PF02176">
    <property type="entry name" value="zf-TRAF"/>
    <property type="match status" value="1"/>
</dbReference>
<dbReference type="PROSITE" id="PS50089">
    <property type="entry name" value="ZF_RING_2"/>
    <property type="match status" value="1"/>
</dbReference>
<dbReference type="STRING" id="1314790.A0A1Y1Y424"/>
<keyword evidence="1 4" id="KW-0479">Metal-binding</keyword>
<sequence>MTNPPLDTLFCYSSIIDSSLLCPICSDPFLDPVQTSCKHTFCRECITQWLFSTKTYEEESPYLNPEDRPNSPQAFKCPVCKEYTESLVLPEPELLESVDKLSVKCLACQLTMERKHFEHHYDVECQYRVLRCPYTGCSERAVRKEMENHKKACPAAKNGSINENHGGTASFLRRIKFDHDPAKRVSEVPSVTDSDFHDFKSGIFFEYFQGEFEKLPDFDLLAPSVCASRS</sequence>
<reference evidence="7 8" key="1">
    <citation type="submission" date="2016-07" db="EMBL/GenBank/DDBJ databases">
        <title>Pervasive Adenine N6-methylation of Active Genes in Fungi.</title>
        <authorList>
            <consortium name="DOE Joint Genome Institute"/>
            <person name="Mondo S.J."/>
            <person name="Dannebaum R.O."/>
            <person name="Kuo R.C."/>
            <person name="Labutti K."/>
            <person name="Haridas S."/>
            <person name="Kuo A."/>
            <person name="Salamov A."/>
            <person name="Ahrendt S.R."/>
            <person name="Lipzen A."/>
            <person name="Sullivan W."/>
            <person name="Andreopoulos W.B."/>
            <person name="Clum A."/>
            <person name="Lindquist E."/>
            <person name="Daum C."/>
            <person name="Ramamoorthy G.K."/>
            <person name="Gryganskyi A."/>
            <person name="Culley D."/>
            <person name="Magnuson J.K."/>
            <person name="James T.Y."/>
            <person name="O'Malley M.A."/>
            <person name="Stajich J.E."/>
            <person name="Spatafora J.W."/>
            <person name="Visel A."/>
            <person name="Grigoriev I.V."/>
        </authorList>
    </citation>
    <scope>NUCLEOTIDE SEQUENCE [LARGE SCALE GENOMIC DNA]</scope>
    <source>
        <strain evidence="7 8">CBS 931.73</strain>
    </source>
</reference>
<dbReference type="InParanoid" id="A0A1Y1Y424"/>